<gene>
    <name evidence="3" type="ORF">NTEN_LOCUS16458</name>
</gene>
<reference evidence="3 4" key="1">
    <citation type="submission" date="2020-02" db="EMBL/GenBank/DDBJ databases">
        <authorList>
            <person name="Ferguson B K."/>
        </authorList>
    </citation>
    <scope>NUCLEOTIDE SEQUENCE [LARGE SCALE GENOMIC DNA]</scope>
</reference>
<dbReference type="Proteomes" id="UP000479000">
    <property type="component" value="Unassembled WGS sequence"/>
</dbReference>
<name>A0A6H5H6S9_9HEMI</name>
<evidence type="ECO:0000313" key="3">
    <source>
        <dbReference type="EMBL" id="CAB0011528.1"/>
    </source>
</evidence>
<keyword evidence="4" id="KW-1185">Reference proteome</keyword>
<feature type="region of interest" description="Disordered" evidence="1">
    <location>
        <begin position="665"/>
        <end position="688"/>
    </location>
</feature>
<feature type="compositionally biased region" description="Basic residues" evidence="1">
    <location>
        <begin position="665"/>
        <end position="686"/>
    </location>
</feature>
<protein>
    <recommendedName>
        <fullName evidence="2">BUB1 N-terminal domain-containing protein</fullName>
    </recommendedName>
</protein>
<dbReference type="Pfam" id="PF08311">
    <property type="entry name" value="Mad3_BUB1_I"/>
    <property type="match status" value="1"/>
</dbReference>
<feature type="domain" description="BUB1 N-terminal" evidence="2">
    <location>
        <begin position="55"/>
        <end position="125"/>
    </location>
</feature>
<dbReference type="Gene3D" id="1.25.40.430">
    <property type="match status" value="1"/>
</dbReference>
<feature type="non-terminal residue" evidence="3">
    <location>
        <position position="706"/>
    </location>
</feature>
<accession>A0A6H5H6S9</accession>
<organism evidence="3 4">
    <name type="scientific">Nesidiocoris tenuis</name>
    <dbReference type="NCBI Taxonomy" id="355587"/>
    <lineage>
        <taxon>Eukaryota</taxon>
        <taxon>Metazoa</taxon>
        <taxon>Ecdysozoa</taxon>
        <taxon>Arthropoda</taxon>
        <taxon>Hexapoda</taxon>
        <taxon>Insecta</taxon>
        <taxon>Pterygota</taxon>
        <taxon>Neoptera</taxon>
        <taxon>Paraneoptera</taxon>
        <taxon>Hemiptera</taxon>
        <taxon>Heteroptera</taxon>
        <taxon>Panheteroptera</taxon>
        <taxon>Cimicomorpha</taxon>
        <taxon>Miridae</taxon>
        <taxon>Dicyphina</taxon>
        <taxon>Nesidiocoris</taxon>
    </lineage>
</organism>
<evidence type="ECO:0000313" key="4">
    <source>
        <dbReference type="Proteomes" id="UP000479000"/>
    </source>
</evidence>
<dbReference type="InterPro" id="IPR013212">
    <property type="entry name" value="Mad3/Bub1_I"/>
</dbReference>
<dbReference type="EMBL" id="CADCXU010024219">
    <property type="protein sequence ID" value="CAB0011528.1"/>
    <property type="molecule type" value="Genomic_DNA"/>
</dbReference>
<dbReference type="OrthoDB" id="248495at2759"/>
<evidence type="ECO:0000259" key="2">
    <source>
        <dbReference type="Pfam" id="PF08311"/>
    </source>
</evidence>
<dbReference type="AlphaFoldDB" id="A0A6H5H6S9"/>
<evidence type="ECO:0000256" key="1">
    <source>
        <dbReference type="SAM" id="MobiDB-lite"/>
    </source>
</evidence>
<proteinExistence type="predicted"/>
<sequence length="706" mass="81273">MKRNLAPTFGSYKEHMLNKEVPGEFPKLRSANRQVRVCSMRPILVSFTRAQFTWQLNRDIASYKGDDPLKLHYDFLLSLEKDYGKDHGDKDVFAANLEETLNSYWDVPKYKNDPRLISLLITFMNPGKAGEWTDFQVPVAYFEPPDPRCVRMYPRDRPSNQTRKRSFRSKYERNVMNDCSEEPKTAIKQQLVFEDPQSECRLSDRMKDVAVSENVSFQPFGGIKPLFPVEQAENIEKFTIKILKFAQNEKNATFSECKKYPHILQGPIPLSGSKTSGSGTCSVTEQFETEQSVAPLVEPEATARPSGSGRIILSFDWLSDPTVTDVKKFRNPNFSPPCRTIVASWTVNEEIEITYAVQARPALWNVASREYKQAPLKALMWAEVDTRRLGSQLYIYVQYYKGIDRPVRLGCQYLLLADWRLHEGHHEERRMEAPKKAYQVNGSIVIVLKSRIGTEPQKKLFLIHIYSESLPEQVSVCPCVRLSQSKSSSQSDSRSSYLPDTLHPRSLGHRPDCFTSSSKGKWKYCNRPETVSEILQRLMDQFRLDPIEKTLPKQWFCFNSVCFMGKPNMVSHLQYRIDSECAITAYAAKMLRSAERMIRWECRIGTGISISQIVPMSDGTYVGLVGPDAPPDGLKLPPRRLFVSGFMSRGDCGPTKERLFSRLRPAKSKTKPKKKIKHQKARKHSSAARIRDRRLLNFRRRYINWR</sequence>